<dbReference type="EMBL" id="MW182966">
    <property type="protein sequence ID" value="QTE03644.1"/>
    <property type="molecule type" value="Genomic_DNA"/>
</dbReference>
<evidence type="ECO:0000256" key="1">
    <source>
        <dbReference type="SAM" id="MobiDB-lite"/>
    </source>
</evidence>
<sequence>MPLRRKSGSYRVKRRTVRSKRNYSVKTPRYRRTTRRISRRPMTKKRILNTTSTKKRNGMLAFSNTTPAGLSQAPAAGAFFVNGRDGAQVYFIATAQDLNNNGGNNTVAQVAARTATTCFMRGFSENLRIQSSSPVPWFHRRICFTYRGPDPFTRVSSLDSPVNTYVPFIETSSGIQRSFFNQSINNMPNSRNNMQAVLFKGEQGVDWNDVIAAPVDTSRVSLKFDKTWTYRSGNQNGMVKSIKLWHPMNHNLRYDDDESGFNEPSSYISTQSKEGMGDYYIVDYISAGLGATVSDLLSINSNSTLYWHEK</sequence>
<name>A0A8A4XD08_9VIRU</name>
<organism evidence="2">
    <name type="scientific">Phylloscopus Genomoviridae sp</name>
    <dbReference type="NCBI Taxonomy" id="2814989"/>
    <lineage>
        <taxon>Viruses</taxon>
        <taxon>Monodnaviria</taxon>
        <taxon>Shotokuvirae</taxon>
        <taxon>Cressdnaviricota</taxon>
        <taxon>Repensiviricetes</taxon>
        <taxon>Geplafuvirales</taxon>
        <taxon>Genomoviridae</taxon>
    </lineage>
</organism>
<protein>
    <submittedName>
        <fullName evidence="2">Capsid protein</fullName>
    </submittedName>
</protein>
<evidence type="ECO:0000313" key="2">
    <source>
        <dbReference type="EMBL" id="QTE03644.1"/>
    </source>
</evidence>
<proteinExistence type="predicted"/>
<reference evidence="2" key="1">
    <citation type="submission" date="2020-10" db="EMBL/GenBank/DDBJ databases">
        <title>CRESS DNA virus dark matter in the feces of wild birds.</title>
        <authorList>
            <person name="Yang S."/>
            <person name="Zhang W."/>
        </authorList>
    </citation>
    <scope>NUCLEOTIDE SEQUENCE</scope>
    <source>
        <strain evidence="2">War204gen1</strain>
    </source>
</reference>
<accession>A0A8A4XD08</accession>
<feature type="region of interest" description="Disordered" evidence="1">
    <location>
        <begin position="1"/>
        <end position="22"/>
    </location>
</feature>